<evidence type="ECO:0000256" key="2">
    <source>
        <dbReference type="SAM" id="SignalP"/>
    </source>
</evidence>
<feature type="signal peptide" evidence="2">
    <location>
        <begin position="1"/>
        <end position="20"/>
    </location>
</feature>
<evidence type="ECO:0000256" key="1">
    <source>
        <dbReference type="SAM" id="Phobius"/>
    </source>
</evidence>
<protein>
    <submittedName>
        <fullName evidence="3">Uncharacterized protein</fullName>
    </submittedName>
</protein>
<accession>A0ABQ9F1R9</accession>
<evidence type="ECO:0000313" key="3">
    <source>
        <dbReference type="EMBL" id="KAJ8310090.1"/>
    </source>
</evidence>
<gene>
    <name evidence="3" type="ORF">KUTeg_011955</name>
</gene>
<keyword evidence="1" id="KW-1133">Transmembrane helix</keyword>
<reference evidence="3 4" key="1">
    <citation type="submission" date="2022-12" db="EMBL/GenBank/DDBJ databases">
        <title>Chromosome-level genome of Tegillarca granosa.</title>
        <authorList>
            <person name="Kim J."/>
        </authorList>
    </citation>
    <scope>NUCLEOTIDE SEQUENCE [LARGE SCALE GENOMIC DNA]</scope>
    <source>
        <strain evidence="3">Teg-2019</strain>
        <tissue evidence="3">Adductor muscle</tissue>
    </source>
</reference>
<evidence type="ECO:0000313" key="4">
    <source>
        <dbReference type="Proteomes" id="UP001217089"/>
    </source>
</evidence>
<keyword evidence="1" id="KW-0812">Transmembrane</keyword>
<organism evidence="3 4">
    <name type="scientific">Tegillarca granosa</name>
    <name type="common">Malaysian cockle</name>
    <name type="synonym">Anadara granosa</name>
    <dbReference type="NCBI Taxonomy" id="220873"/>
    <lineage>
        <taxon>Eukaryota</taxon>
        <taxon>Metazoa</taxon>
        <taxon>Spiralia</taxon>
        <taxon>Lophotrochozoa</taxon>
        <taxon>Mollusca</taxon>
        <taxon>Bivalvia</taxon>
        <taxon>Autobranchia</taxon>
        <taxon>Pteriomorphia</taxon>
        <taxon>Arcoida</taxon>
        <taxon>Arcoidea</taxon>
        <taxon>Arcidae</taxon>
        <taxon>Tegillarca</taxon>
    </lineage>
</organism>
<comment type="caution">
    <text evidence="3">The sequence shown here is derived from an EMBL/GenBank/DDBJ whole genome shotgun (WGS) entry which is preliminary data.</text>
</comment>
<sequence>MADKWLVGFVLAACIALSAAGTGEANSVCNSNSDCDEQRGFITLSTFYLYLFVGTGVIGAVCNSNSDCDEQRESISSTNGVAATCTSGNACQCPSGTYTYSYFLCVENTGTTANGGVCTAQSQCASGNFCSRCPGVLSGNSYCFTFSGSTIVRVQYSLVFLTSLLATCFLIKMK</sequence>
<name>A0ABQ9F1R9_TEGGR</name>
<dbReference type="EMBL" id="JARBDR010000640">
    <property type="protein sequence ID" value="KAJ8310090.1"/>
    <property type="molecule type" value="Genomic_DNA"/>
</dbReference>
<feature type="chain" id="PRO_5045796462" evidence="2">
    <location>
        <begin position="21"/>
        <end position="174"/>
    </location>
</feature>
<feature type="transmembrane region" description="Helical" evidence="1">
    <location>
        <begin position="154"/>
        <end position="171"/>
    </location>
</feature>
<keyword evidence="1" id="KW-0472">Membrane</keyword>
<keyword evidence="4" id="KW-1185">Reference proteome</keyword>
<keyword evidence="2" id="KW-0732">Signal</keyword>
<proteinExistence type="predicted"/>
<dbReference type="Proteomes" id="UP001217089">
    <property type="component" value="Unassembled WGS sequence"/>
</dbReference>